<accession>A0A7Z7LGJ0</accession>
<dbReference type="EMBL" id="LS974202">
    <property type="protein sequence ID" value="SSC13545.1"/>
    <property type="molecule type" value="Genomic_DNA"/>
</dbReference>
<evidence type="ECO:0000313" key="2">
    <source>
        <dbReference type="Proteomes" id="UP000250796"/>
    </source>
</evidence>
<proteinExistence type="predicted"/>
<evidence type="ECO:0000313" key="1">
    <source>
        <dbReference type="EMBL" id="SSC13545.1"/>
    </source>
</evidence>
<name>A0A7Z7LGJ0_9BACT</name>
<organism evidence="1 2">
    <name type="scientific">Mesotoga infera</name>
    <dbReference type="NCBI Taxonomy" id="1236046"/>
    <lineage>
        <taxon>Bacteria</taxon>
        <taxon>Thermotogati</taxon>
        <taxon>Thermotogota</taxon>
        <taxon>Thermotogae</taxon>
        <taxon>Kosmotogales</taxon>
        <taxon>Kosmotogaceae</taxon>
        <taxon>Mesotoga</taxon>
    </lineage>
</organism>
<dbReference type="AlphaFoldDB" id="A0A7Z7LGJ0"/>
<sequence>MRLKELIEKCELKVITTLSLDAEVTDGYIGDLLSDVMGNAPANSIWLTVQSHTNILAVASIVGVKAIVLCNDLHFEEVTKKKAEENNIVLMESKETSFDVATRLIKSGLKG</sequence>
<keyword evidence="2" id="KW-1185">Reference proteome</keyword>
<dbReference type="KEGG" id="minf:MESINF_2105"/>
<dbReference type="Proteomes" id="UP000250796">
    <property type="component" value="Chromosome MESINF"/>
</dbReference>
<reference evidence="1 2" key="1">
    <citation type="submission" date="2017-01" db="EMBL/GenBank/DDBJ databases">
        <authorList>
            <person name="Erauso G."/>
        </authorList>
    </citation>
    <scope>NUCLEOTIDE SEQUENCE [LARGE SCALE GENOMIC DNA]</scope>
    <source>
        <strain evidence="1">MESINF1</strain>
    </source>
</reference>
<gene>
    <name evidence="1" type="ORF">MESINF_2105</name>
</gene>
<dbReference type="SUPFAM" id="SSF75138">
    <property type="entry name" value="HprK N-terminal domain-like"/>
    <property type="match status" value="1"/>
</dbReference>
<dbReference type="InterPro" id="IPR028979">
    <property type="entry name" value="Ser_kin/Pase_Hpr-like_N_sf"/>
</dbReference>
<protein>
    <submittedName>
        <fullName evidence="1">DRTGG domain-containing protein</fullName>
    </submittedName>
</protein>
<dbReference type="RefSeq" id="WP_169699684.1">
    <property type="nucleotide sequence ID" value="NZ_LS974202.1"/>
</dbReference>
<dbReference type="Gene3D" id="3.40.1390.20">
    <property type="entry name" value="HprK N-terminal domain-like"/>
    <property type="match status" value="1"/>
</dbReference>